<reference evidence="1 2" key="1">
    <citation type="journal article" date="2011" name="Int. J. Syst. Evol. Microbiol.">
        <title>Zhongshania antarctica gen. nov., sp. nov. and Zhongshania guokunii sp. nov., gammaproteobacteria respectively isolated from coastal attached (fast) ice and surface seawater of the Antarctic.</title>
        <authorList>
            <person name="Li H.J."/>
            <person name="Zhang X.Y."/>
            <person name="Chen C.X."/>
            <person name="Zhang Y.J."/>
            <person name="Gao Z.M."/>
            <person name="Yu Y."/>
            <person name="Chen X.L."/>
            <person name="Chen B."/>
            <person name="Zhang Y.Z."/>
        </authorList>
    </citation>
    <scope>NUCLEOTIDE SEQUENCE [LARGE SCALE GENOMIC DNA]</scope>
    <source>
        <strain evidence="1 2">R06B22</strain>
    </source>
</reference>
<accession>A0ABV3TVB0</accession>
<protein>
    <submittedName>
        <fullName evidence="1">DUF1631 family protein</fullName>
    </submittedName>
</protein>
<dbReference type="Proteomes" id="UP001557484">
    <property type="component" value="Unassembled WGS sequence"/>
</dbReference>
<keyword evidence="2" id="KW-1185">Reference proteome</keyword>
<gene>
    <name evidence="1" type="ORF">AB4875_05420</name>
</gene>
<name>A0ABV3TVB0_9GAMM</name>
<comment type="caution">
    <text evidence="1">The sequence shown here is derived from an EMBL/GenBank/DDBJ whole genome shotgun (WGS) entry which is preliminary data.</text>
</comment>
<dbReference type="InterPro" id="IPR012434">
    <property type="entry name" value="DUF1631"/>
</dbReference>
<evidence type="ECO:0000313" key="1">
    <source>
        <dbReference type="EMBL" id="MEX1664918.1"/>
    </source>
</evidence>
<organism evidence="1 2">
    <name type="scientific">Zhongshania arctica</name>
    <dbReference type="NCBI Taxonomy" id="3238302"/>
    <lineage>
        <taxon>Bacteria</taxon>
        <taxon>Pseudomonadati</taxon>
        <taxon>Pseudomonadota</taxon>
        <taxon>Gammaproteobacteria</taxon>
        <taxon>Cellvibrionales</taxon>
        <taxon>Spongiibacteraceae</taxon>
        <taxon>Zhongshania</taxon>
    </lineage>
</organism>
<dbReference type="Pfam" id="PF07793">
    <property type="entry name" value="DUF1631"/>
    <property type="match status" value="1"/>
</dbReference>
<sequence>MQQTGTGLLADRLKSQSRLWFGEHLYRYFDRLQDNFHRRSLTATDPAEKSELLSQQHAVKLGQDEGFRLFAEHINSSFDSKRAYDTGSYPTLDRLAQRLEKLPDAYFESEKPQLRNFCRAIAPITILAGFQQILAPLKLEAAHRHHALTMFQGLLIQELSKLYDELLESLPVETQTENVEAWISHIKQQLKEKNLSTQERALTETRLQRLLKMHSHRRSVTSNAATIEPSDSELLDAVANIFQQLPAKRRLSSGVLASLNTMQTCISALALRDRSEFMHPLHPARQVCCQIINTLDQWDDAQPIQRQQFEAELKTISRKFNDHNIEANQFNSIRTQIDACCQHLLQSIKLNDRRNLNAEVGQKRLTRLRRKVHDMLDEKTQHIDLPLSIDNMLYGPMTTVILYHWLRHGSNGAPLRRSLQLIDDILWYIQPHSDWSELRRAKAMSKDIETELSDGLQRINYGYHATQALIEDLHQLRLIASGRSVKVSKPDVNH</sequence>
<dbReference type="EMBL" id="JBFRYB010000001">
    <property type="protein sequence ID" value="MEX1664918.1"/>
    <property type="molecule type" value="Genomic_DNA"/>
</dbReference>
<evidence type="ECO:0000313" key="2">
    <source>
        <dbReference type="Proteomes" id="UP001557484"/>
    </source>
</evidence>
<proteinExistence type="predicted"/>
<dbReference type="RefSeq" id="WP_368375035.1">
    <property type="nucleotide sequence ID" value="NZ_JBFRYB010000001.1"/>
</dbReference>